<feature type="region of interest" description="Disordered" evidence="1">
    <location>
        <begin position="1129"/>
        <end position="1166"/>
    </location>
</feature>
<protein>
    <submittedName>
        <fullName evidence="2">Uncharacterized protein</fullName>
    </submittedName>
</protein>
<feature type="region of interest" description="Disordered" evidence="1">
    <location>
        <begin position="128"/>
        <end position="166"/>
    </location>
</feature>
<feature type="region of interest" description="Disordered" evidence="1">
    <location>
        <begin position="884"/>
        <end position="933"/>
    </location>
</feature>
<name>A0ABC8U762_9AQUA</name>
<comment type="caution">
    <text evidence="2">The sequence shown here is derived from an EMBL/GenBank/DDBJ whole genome shotgun (WGS) entry which is preliminary data.</text>
</comment>
<dbReference type="Proteomes" id="UP001642360">
    <property type="component" value="Unassembled WGS sequence"/>
</dbReference>
<feature type="compositionally biased region" description="Basic residues" evidence="1">
    <location>
        <begin position="1072"/>
        <end position="1083"/>
    </location>
</feature>
<keyword evidence="3" id="KW-1185">Reference proteome</keyword>
<gene>
    <name evidence="2" type="ORF">ILEXP_LOCUS46763</name>
</gene>
<reference evidence="2 3" key="1">
    <citation type="submission" date="2024-02" db="EMBL/GenBank/DDBJ databases">
        <authorList>
            <person name="Vignale AGUSTIN F."/>
            <person name="Sosa J E."/>
            <person name="Modenutti C."/>
        </authorList>
    </citation>
    <scope>NUCLEOTIDE SEQUENCE [LARGE SCALE GENOMIC DNA]</scope>
</reference>
<proteinExistence type="predicted"/>
<dbReference type="PANTHER" id="PTHR34536:SF6">
    <property type="entry name" value="DENTIN SIALOPHOSPHOPROTEIN-LIKE PROTEIN"/>
    <property type="match status" value="1"/>
</dbReference>
<accession>A0ABC8U762</accession>
<evidence type="ECO:0000313" key="2">
    <source>
        <dbReference type="EMBL" id="CAK9176893.1"/>
    </source>
</evidence>
<feature type="compositionally biased region" description="Polar residues" evidence="1">
    <location>
        <begin position="904"/>
        <end position="913"/>
    </location>
</feature>
<evidence type="ECO:0000256" key="1">
    <source>
        <dbReference type="SAM" id="MobiDB-lite"/>
    </source>
</evidence>
<organism evidence="2 3">
    <name type="scientific">Ilex paraguariensis</name>
    <name type="common">yerba mate</name>
    <dbReference type="NCBI Taxonomy" id="185542"/>
    <lineage>
        <taxon>Eukaryota</taxon>
        <taxon>Viridiplantae</taxon>
        <taxon>Streptophyta</taxon>
        <taxon>Embryophyta</taxon>
        <taxon>Tracheophyta</taxon>
        <taxon>Spermatophyta</taxon>
        <taxon>Magnoliopsida</taxon>
        <taxon>eudicotyledons</taxon>
        <taxon>Gunneridae</taxon>
        <taxon>Pentapetalae</taxon>
        <taxon>asterids</taxon>
        <taxon>campanulids</taxon>
        <taxon>Aquifoliales</taxon>
        <taxon>Aquifoliaceae</taxon>
        <taxon>Ilex</taxon>
    </lineage>
</organism>
<sequence>MTRSCNCTGSLASKFELSRKGNQLTKASCKTCGGRPLVNGIGPASMLSKVGVELTNFIDPDLSWKTLTRGRRSRKPAGRSFNVGAKLGNKSPKRVWGSSVSESEKLGVAIPGQLLSDKIEHVPIKKRRCLLRSPSPPPRTPSQHHEESLSRKAQTLSPHSEDSEQRLDGKCASGEWYCPDSFSIQQVRDFDGSIVVEFADDNGGVMDDNVFEVTDRKLCCTEDFSGIALLAAAACISSIGGEAGNGKKDLVADSTSQVFGSPNSTMPLEETITSTGTGNKCQNDLVHEDNVDGSFVQDNSVVSQKYLGNKDDGGAARCVPSKELRLHWDLNTVMDVWDQPCDYSTVDFQRNVSGVNDGMQRETLEKFKLQRDSEVNNQGAVQSTMCRMITADVDEQYVILDPKGTVTRPSKSLVEEQLLEACSDLDRTCVKDKCICTPHGHPLEPLNYNGDDTKASGQGASMYYDTLYPVSHSTPNICLSEKKMDTSSACTSVMQNNEDCCRTTSQLGKITSSERVQLRKHDVAFADVLVREKAVSQNIIQNKDHEDIGKTSELPDTGTSPREVIGTITCTTVDVEVSQYNSDKVDHSHASPECEDLSASGTSVGGREGQLILYGDAKGPDDRTTAADVDFPVRSGHMESMSQCYDNPVSDGGSHGGFILQNSFKSYTNDPTSCSCEIALPFDDRHNGDVLQKNHGHMVSATNRTELQADYDSPFEDGELRESVVYSFEEEMECVDYESDDREVDNIDESHHHMPEKVEVGCAGSQPVEKGASLLTKVITADFCKSKSVKTSSNIIDDTQEKGRVGTEGLNEGSRIAVEQSGNMRVELYDDSARSHSCDHMDGLDVNGLDGKEVGSSASSGKLSCIEGPSTFDVLDRKDTMLIRPGRSHNRGGLLSGVEKNSDSVKSMGSNRPSLHVRERNEGNGYWDDSSVGHWDSRGRHPPVYHASYTRPSVNADSAGSFDRPNCRDHKQFPNSSSRGMYRPPIRRRSSVDEEDYYDFHRGMPPVRGIGGDRNRGRSGKYLPEVSRAPMDGYRDHVPGDGSTSSVRVPHYSTRKDRSFSPTFGRWDHISRPHRRSRSRSRARSPPVWHLQRERNLGTRRYSRSPDFRPEARMERVRFAFQKPRFVTDHEGSVMSPPRGHFSPRRNSRGVNDGDCVEEHSRDRRPTVRTFRQSQRFHSINYSGRLKPDGYVRPMISSGRFPPVAGATGACKFEDSDNGRRHDERCGIIDQVKQYDTGGVRQYRYDSDDCFEACDSHYKGDCSGTDRREVSRRFREERSSFRYNHNRM</sequence>
<feature type="compositionally biased region" description="Basic and acidic residues" evidence="1">
    <location>
        <begin position="1157"/>
        <end position="1166"/>
    </location>
</feature>
<dbReference type="EMBL" id="CAUOFW020006946">
    <property type="protein sequence ID" value="CAK9176893.1"/>
    <property type="molecule type" value="Genomic_DNA"/>
</dbReference>
<feature type="region of interest" description="Disordered" evidence="1">
    <location>
        <begin position="69"/>
        <end position="98"/>
    </location>
</feature>
<feature type="region of interest" description="Disordered" evidence="1">
    <location>
        <begin position="946"/>
        <end position="994"/>
    </location>
</feature>
<dbReference type="PANTHER" id="PTHR34536">
    <property type="entry name" value="DENTIN SIALOPHOSPHOPROTEIN-LIKE PROTEIN"/>
    <property type="match status" value="1"/>
</dbReference>
<evidence type="ECO:0000313" key="3">
    <source>
        <dbReference type="Proteomes" id="UP001642360"/>
    </source>
</evidence>
<feature type="region of interest" description="Disordered" evidence="1">
    <location>
        <begin position="1008"/>
        <end position="1089"/>
    </location>
</feature>